<keyword evidence="3" id="KW-1185">Reference proteome</keyword>
<dbReference type="InterPro" id="IPR038158">
    <property type="entry name" value="H-NOX_domain_sf"/>
</dbReference>
<dbReference type="InterPro" id="IPR024096">
    <property type="entry name" value="NO_sig/Golgi_transp_ligand-bd"/>
</dbReference>
<proteinExistence type="predicted"/>
<feature type="domain" description="Heme NO-binding" evidence="1">
    <location>
        <begin position="2"/>
        <end position="163"/>
    </location>
</feature>
<dbReference type="Gene3D" id="3.90.1520.10">
    <property type="entry name" value="H-NOX domain"/>
    <property type="match status" value="1"/>
</dbReference>
<dbReference type="SUPFAM" id="SSF111126">
    <property type="entry name" value="Ligand-binding domain in the NO signalling and Golgi transport"/>
    <property type="match status" value="1"/>
</dbReference>
<dbReference type="AlphaFoldDB" id="A0AAW8R3Y3"/>
<sequence length="187" mass="21225">MKGIVFTEFSTMVESLFGEDMLDDLLDATDPASGGAYTSVGTYDHKELVDMVVELHNRTDVPVAKLIYTFGEHLGRTFSEKFSSFFEEAGNTLAFLKQIDNHIHVEVRKLYPDAELPGFSYTEPSTPNEPFELHYSSTRGFADLAEGLIQSTSSYYNEKFELKRKDWVEGEVHHCIFYITPIEATEV</sequence>
<name>A0AAW8R3Y3_9ALTE</name>
<organism evidence="2 3">
    <name type="scientific">Brumicola blandensis</name>
    <dbReference type="NCBI Taxonomy" id="3075611"/>
    <lineage>
        <taxon>Bacteria</taxon>
        <taxon>Pseudomonadati</taxon>
        <taxon>Pseudomonadota</taxon>
        <taxon>Gammaproteobacteria</taxon>
        <taxon>Alteromonadales</taxon>
        <taxon>Alteromonadaceae</taxon>
        <taxon>Brumicola</taxon>
    </lineage>
</organism>
<protein>
    <submittedName>
        <fullName evidence="2">Heme NO-binding domain-containing protein</fullName>
    </submittedName>
</protein>
<evidence type="ECO:0000313" key="3">
    <source>
        <dbReference type="Proteomes" id="UP001249020"/>
    </source>
</evidence>
<dbReference type="Pfam" id="PF07700">
    <property type="entry name" value="HNOB"/>
    <property type="match status" value="1"/>
</dbReference>
<dbReference type="GO" id="GO:0020037">
    <property type="term" value="F:heme binding"/>
    <property type="evidence" value="ECO:0007669"/>
    <property type="project" value="InterPro"/>
</dbReference>
<dbReference type="Proteomes" id="UP001249020">
    <property type="component" value="Unassembled WGS sequence"/>
</dbReference>
<evidence type="ECO:0000313" key="2">
    <source>
        <dbReference type="EMBL" id="MDT0584056.1"/>
    </source>
</evidence>
<dbReference type="EMBL" id="JAVRIE010000007">
    <property type="protein sequence ID" value="MDT0584056.1"/>
    <property type="molecule type" value="Genomic_DNA"/>
</dbReference>
<accession>A0AAW8R3Y3</accession>
<gene>
    <name evidence="2" type="ORF">RM544_16025</name>
</gene>
<dbReference type="RefSeq" id="WP_311362823.1">
    <property type="nucleotide sequence ID" value="NZ_JAVRIE010000007.1"/>
</dbReference>
<evidence type="ECO:0000259" key="1">
    <source>
        <dbReference type="Pfam" id="PF07700"/>
    </source>
</evidence>
<reference evidence="2 3" key="1">
    <citation type="submission" date="2023-09" db="EMBL/GenBank/DDBJ databases">
        <authorList>
            <person name="Rey-Velasco X."/>
        </authorList>
    </citation>
    <scope>NUCLEOTIDE SEQUENCE [LARGE SCALE GENOMIC DNA]</scope>
    <source>
        <strain evidence="2 3">W409</strain>
    </source>
</reference>
<comment type="caution">
    <text evidence="2">The sequence shown here is derived from an EMBL/GenBank/DDBJ whole genome shotgun (WGS) entry which is preliminary data.</text>
</comment>
<dbReference type="InterPro" id="IPR011644">
    <property type="entry name" value="Heme_NO-bd"/>
</dbReference>